<dbReference type="PROSITE" id="PS00086">
    <property type="entry name" value="CYTOCHROME_P450"/>
    <property type="match status" value="1"/>
</dbReference>
<dbReference type="SUPFAM" id="SSF48264">
    <property type="entry name" value="Cytochrome P450"/>
    <property type="match status" value="1"/>
</dbReference>
<dbReference type="EMBL" id="JAUJYN010000005">
    <property type="protein sequence ID" value="KAK1270897.1"/>
    <property type="molecule type" value="Genomic_DNA"/>
</dbReference>
<dbReference type="InterPro" id="IPR001128">
    <property type="entry name" value="Cyt_P450"/>
</dbReference>
<gene>
    <name evidence="6" type="ORF">QJS04_geneDACA004331</name>
</gene>
<dbReference type="InterPro" id="IPR017972">
    <property type="entry name" value="Cyt_P450_CS"/>
</dbReference>
<comment type="cofactor">
    <cofactor evidence="4">
        <name>heme</name>
        <dbReference type="ChEBI" id="CHEBI:30413"/>
    </cofactor>
</comment>
<evidence type="ECO:0000256" key="5">
    <source>
        <dbReference type="RuleBase" id="RU000461"/>
    </source>
</evidence>
<reference evidence="6" key="2">
    <citation type="submission" date="2023-06" db="EMBL/GenBank/DDBJ databases">
        <authorList>
            <person name="Ma L."/>
            <person name="Liu K.-W."/>
            <person name="Li Z."/>
            <person name="Hsiao Y.-Y."/>
            <person name="Qi Y."/>
            <person name="Fu T."/>
            <person name="Tang G."/>
            <person name="Zhang D."/>
            <person name="Sun W.-H."/>
            <person name="Liu D.-K."/>
            <person name="Li Y."/>
            <person name="Chen G.-Z."/>
            <person name="Liu X.-D."/>
            <person name="Liao X.-Y."/>
            <person name="Jiang Y.-T."/>
            <person name="Yu X."/>
            <person name="Hao Y."/>
            <person name="Huang J."/>
            <person name="Zhao X.-W."/>
            <person name="Ke S."/>
            <person name="Chen Y.-Y."/>
            <person name="Wu W.-L."/>
            <person name="Hsu J.-L."/>
            <person name="Lin Y.-F."/>
            <person name="Huang M.-D."/>
            <person name="Li C.-Y."/>
            <person name="Huang L."/>
            <person name="Wang Z.-W."/>
            <person name="Zhao X."/>
            <person name="Zhong W.-Y."/>
            <person name="Peng D.-H."/>
            <person name="Ahmad S."/>
            <person name="Lan S."/>
            <person name="Zhang J.-S."/>
            <person name="Tsai W.-C."/>
            <person name="Van De Peer Y."/>
            <person name="Liu Z.-J."/>
        </authorList>
    </citation>
    <scope>NUCLEOTIDE SEQUENCE</scope>
    <source>
        <strain evidence="6">SCP</strain>
        <tissue evidence="6">Leaves</tissue>
    </source>
</reference>
<name>A0AAV9B2X6_ACOGR</name>
<dbReference type="GO" id="GO:0016705">
    <property type="term" value="F:oxidoreductase activity, acting on paired donors, with incorporation or reduction of molecular oxygen"/>
    <property type="evidence" value="ECO:0007669"/>
    <property type="project" value="InterPro"/>
</dbReference>
<comment type="caution">
    <text evidence="6">The sequence shown here is derived from an EMBL/GenBank/DDBJ whole genome shotgun (WGS) entry which is preliminary data.</text>
</comment>
<evidence type="ECO:0000256" key="4">
    <source>
        <dbReference type="PIRSR" id="PIRSR602401-1"/>
    </source>
</evidence>
<dbReference type="PRINTS" id="PR00385">
    <property type="entry name" value="P450"/>
</dbReference>
<dbReference type="AlphaFoldDB" id="A0AAV9B2X6"/>
<organism evidence="6 7">
    <name type="scientific">Acorus gramineus</name>
    <name type="common">Dwarf sweet flag</name>
    <dbReference type="NCBI Taxonomy" id="55184"/>
    <lineage>
        <taxon>Eukaryota</taxon>
        <taxon>Viridiplantae</taxon>
        <taxon>Streptophyta</taxon>
        <taxon>Embryophyta</taxon>
        <taxon>Tracheophyta</taxon>
        <taxon>Spermatophyta</taxon>
        <taxon>Magnoliopsida</taxon>
        <taxon>Liliopsida</taxon>
        <taxon>Acoraceae</taxon>
        <taxon>Acorus</taxon>
    </lineage>
</organism>
<dbReference type="CDD" id="cd11072">
    <property type="entry name" value="CYP71-like"/>
    <property type="match status" value="1"/>
</dbReference>
<evidence type="ECO:0000313" key="7">
    <source>
        <dbReference type="Proteomes" id="UP001179952"/>
    </source>
</evidence>
<dbReference type="GO" id="GO:0020037">
    <property type="term" value="F:heme binding"/>
    <property type="evidence" value="ECO:0007669"/>
    <property type="project" value="InterPro"/>
</dbReference>
<dbReference type="Pfam" id="PF00067">
    <property type="entry name" value="p450"/>
    <property type="match status" value="1"/>
</dbReference>
<dbReference type="Proteomes" id="UP001179952">
    <property type="component" value="Unassembled WGS sequence"/>
</dbReference>
<protein>
    <submittedName>
        <fullName evidence="6">Cytochrome P450 71A9</fullName>
    </submittedName>
</protein>
<reference evidence="6" key="1">
    <citation type="journal article" date="2023" name="Nat. Commun.">
        <title>Diploid and tetraploid genomes of Acorus and the evolution of monocots.</title>
        <authorList>
            <person name="Ma L."/>
            <person name="Liu K.W."/>
            <person name="Li Z."/>
            <person name="Hsiao Y.Y."/>
            <person name="Qi Y."/>
            <person name="Fu T."/>
            <person name="Tang G.D."/>
            <person name="Zhang D."/>
            <person name="Sun W.H."/>
            <person name="Liu D.K."/>
            <person name="Li Y."/>
            <person name="Chen G.Z."/>
            <person name="Liu X.D."/>
            <person name="Liao X.Y."/>
            <person name="Jiang Y.T."/>
            <person name="Yu X."/>
            <person name="Hao Y."/>
            <person name="Huang J."/>
            <person name="Zhao X.W."/>
            <person name="Ke S."/>
            <person name="Chen Y.Y."/>
            <person name="Wu W.L."/>
            <person name="Hsu J.L."/>
            <person name="Lin Y.F."/>
            <person name="Huang M.D."/>
            <person name="Li C.Y."/>
            <person name="Huang L."/>
            <person name="Wang Z.W."/>
            <person name="Zhao X."/>
            <person name="Zhong W.Y."/>
            <person name="Peng D.H."/>
            <person name="Ahmad S."/>
            <person name="Lan S."/>
            <person name="Zhang J.S."/>
            <person name="Tsai W.C."/>
            <person name="Van de Peer Y."/>
            <person name="Liu Z.J."/>
        </authorList>
    </citation>
    <scope>NUCLEOTIDE SEQUENCE</scope>
    <source>
        <strain evidence="6">SCP</strain>
    </source>
</reference>
<evidence type="ECO:0000313" key="6">
    <source>
        <dbReference type="EMBL" id="KAK1270897.1"/>
    </source>
</evidence>
<keyword evidence="5" id="KW-0560">Oxidoreductase</keyword>
<evidence type="ECO:0000256" key="1">
    <source>
        <dbReference type="ARBA" id="ARBA00010617"/>
    </source>
</evidence>
<evidence type="ECO:0000256" key="3">
    <source>
        <dbReference type="ARBA" id="ARBA00023004"/>
    </source>
</evidence>
<dbReference type="GO" id="GO:0005506">
    <property type="term" value="F:iron ion binding"/>
    <property type="evidence" value="ECO:0007669"/>
    <property type="project" value="InterPro"/>
</dbReference>
<dbReference type="FunFam" id="1.10.630.10:FF:000011">
    <property type="entry name" value="Cytochrome P450 83B1"/>
    <property type="match status" value="1"/>
</dbReference>
<proteinExistence type="inferred from homology"/>
<dbReference type="GO" id="GO:0004497">
    <property type="term" value="F:monooxygenase activity"/>
    <property type="evidence" value="ECO:0007669"/>
    <property type="project" value="UniProtKB-KW"/>
</dbReference>
<keyword evidence="4 5" id="KW-0349">Heme</keyword>
<sequence>MAPKLSLHLFQEPDSFTKLALFAFLSILLYFLFDYLCFSKNSNHPPSPPKIPIIGNLHQLGYLPHQSLRSLSLKHGPLMLLQIGRIPTLVVSSPEMAEQVLRTQDHIFANRPLLKIMDSLMHGQKNTSFSPYGEYWRQAKKAIILHLLSNKKVQSIQPIRDDEVTLLLRRISASSGSVNLSEMISDTTNNVVSRAILGKYLVSDKKKNDEFHYSLNKAMELIGEFRVEDFFPSLAWIGKFIGSNDLVDEVCRIINGLSSAVIDDHVARDKAEKPDFVDVLLSLQDDPNADITFTRNEIKAILMDLILAATDTSFITIEWAMAELVHSPEAMKKVQEEVRGIAGKKSMVEQYDTNSMYYLKAVVKEVLRLHPPVPLLLPRESMGDTKILGYNIPKKCRVLVNAWAIGRHPDYWEMPEEFQPERFLNSSMDYKGHDFQFIPFGAGRRICPGMAFAVATTELVLANLLNRFEWKLPGELRGEDLNMDEAPGLTVRRKESLVLVANPRS</sequence>
<dbReference type="PRINTS" id="PR00463">
    <property type="entry name" value="EP450I"/>
</dbReference>
<dbReference type="Gene3D" id="1.10.630.10">
    <property type="entry name" value="Cytochrome P450"/>
    <property type="match status" value="1"/>
</dbReference>
<dbReference type="PANTHER" id="PTHR47955">
    <property type="entry name" value="CYTOCHROME P450 FAMILY 71 PROTEIN"/>
    <property type="match status" value="1"/>
</dbReference>
<dbReference type="InterPro" id="IPR002401">
    <property type="entry name" value="Cyt_P450_E_grp-I"/>
</dbReference>
<accession>A0AAV9B2X6</accession>
<comment type="similarity">
    <text evidence="1 5">Belongs to the cytochrome P450 family.</text>
</comment>
<dbReference type="InterPro" id="IPR036396">
    <property type="entry name" value="Cyt_P450_sf"/>
</dbReference>
<keyword evidence="5" id="KW-0503">Monooxygenase</keyword>
<evidence type="ECO:0000256" key="2">
    <source>
        <dbReference type="ARBA" id="ARBA00022723"/>
    </source>
</evidence>
<keyword evidence="2 4" id="KW-0479">Metal-binding</keyword>
<keyword evidence="7" id="KW-1185">Reference proteome</keyword>
<dbReference type="PANTHER" id="PTHR47955:SF15">
    <property type="entry name" value="CYTOCHROME P450 71A2-LIKE"/>
    <property type="match status" value="1"/>
</dbReference>
<feature type="binding site" description="axial binding residue" evidence="4">
    <location>
        <position position="447"/>
    </location>
    <ligand>
        <name>heme</name>
        <dbReference type="ChEBI" id="CHEBI:30413"/>
    </ligand>
    <ligandPart>
        <name>Fe</name>
        <dbReference type="ChEBI" id="CHEBI:18248"/>
    </ligandPart>
</feature>
<keyword evidence="3 4" id="KW-0408">Iron</keyword>